<evidence type="ECO:0000313" key="6">
    <source>
        <dbReference type="Proteomes" id="UP000078541"/>
    </source>
</evidence>
<dbReference type="Proteomes" id="UP000078541">
    <property type="component" value="Unassembled WGS sequence"/>
</dbReference>
<proteinExistence type="inferred from homology"/>
<feature type="region of interest" description="Disordered" evidence="4">
    <location>
        <begin position="354"/>
        <end position="395"/>
    </location>
</feature>
<reference evidence="5 6" key="1">
    <citation type="submission" date="2016-03" db="EMBL/GenBank/DDBJ databases">
        <title>Trachymyrmex septentrionalis WGS genome.</title>
        <authorList>
            <person name="Nygaard S."/>
            <person name="Hu H."/>
            <person name="Boomsma J."/>
            <person name="Zhang G."/>
        </authorList>
    </citation>
    <scope>NUCLEOTIDE SEQUENCE [LARGE SCALE GENOMIC DNA]</scope>
    <source>
        <strain evidence="5">Tsep2-gDNA-1</strain>
        <tissue evidence="5">Whole body</tissue>
    </source>
</reference>
<dbReference type="GO" id="GO:0005737">
    <property type="term" value="C:cytoplasm"/>
    <property type="evidence" value="ECO:0007669"/>
    <property type="project" value="TreeGrafter"/>
</dbReference>
<evidence type="ECO:0000256" key="3">
    <source>
        <dbReference type="SAM" id="Coils"/>
    </source>
</evidence>
<keyword evidence="6" id="KW-1185">Reference proteome</keyword>
<name>A0A151JVV5_9HYME</name>
<dbReference type="InterPro" id="IPR007327">
    <property type="entry name" value="TPD52"/>
</dbReference>
<dbReference type="PANTHER" id="PTHR19307:SF14">
    <property type="entry name" value="TUMOR PROTEIN D52"/>
    <property type="match status" value="1"/>
</dbReference>
<keyword evidence="2 3" id="KW-0175">Coiled coil</keyword>
<dbReference type="EMBL" id="KQ981676">
    <property type="protein sequence ID" value="KYN38158.1"/>
    <property type="molecule type" value="Genomic_DNA"/>
</dbReference>
<feature type="compositionally biased region" description="Basic and acidic residues" evidence="4">
    <location>
        <begin position="366"/>
        <end position="375"/>
    </location>
</feature>
<protein>
    <submittedName>
        <fullName evidence="5">Tumor protein D54</fullName>
    </submittedName>
</protein>
<dbReference type="PANTHER" id="PTHR19307">
    <property type="entry name" value="TUMOR PROTEIN D52"/>
    <property type="match status" value="1"/>
</dbReference>
<comment type="similarity">
    <text evidence="1">Belongs to the TPD52 family.</text>
</comment>
<evidence type="ECO:0000256" key="4">
    <source>
        <dbReference type="SAM" id="MobiDB-lite"/>
    </source>
</evidence>
<feature type="coiled-coil region" evidence="3">
    <location>
        <begin position="210"/>
        <end position="237"/>
    </location>
</feature>
<evidence type="ECO:0000256" key="2">
    <source>
        <dbReference type="ARBA" id="ARBA00023054"/>
    </source>
</evidence>
<gene>
    <name evidence="5" type="ORF">ALC56_07488</name>
</gene>
<evidence type="ECO:0000313" key="5">
    <source>
        <dbReference type="EMBL" id="KYN38158.1"/>
    </source>
</evidence>
<dbReference type="Pfam" id="PF04201">
    <property type="entry name" value="TPD52"/>
    <property type="match status" value="2"/>
</dbReference>
<evidence type="ECO:0000256" key="1">
    <source>
        <dbReference type="ARBA" id="ARBA00005702"/>
    </source>
</evidence>
<dbReference type="AlphaFoldDB" id="A0A151JVV5"/>
<accession>A0A151JVV5</accession>
<dbReference type="STRING" id="34720.A0A151JVV5"/>
<organism evidence="5 6">
    <name type="scientific">Trachymyrmex septentrionalis</name>
    <dbReference type="NCBI Taxonomy" id="34720"/>
    <lineage>
        <taxon>Eukaryota</taxon>
        <taxon>Metazoa</taxon>
        <taxon>Ecdysozoa</taxon>
        <taxon>Arthropoda</taxon>
        <taxon>Hexapoda</taxon>
        <taxon>Insecta</taxon>
        <taxon>Pterygota</taxon>
        <taxon>Neoptera</taxon>
        <taxon>Endopterygota</taxon>
        <taxon>Hymenoptera</taxon>
        <taxon>Apocrita</taxon>
        <taxon>Aculeata</taxon>
        <taxon>Formicoidea</taxon>
        <taxon>Formicidae</taxon>
        <taxon>Myrmicinae</taxon>
        <taxon>Trachymyrmex</taxon>
    </lineage>
</organism>
<sequence length="395" mass="44784">MKNNMEDLEQSVNSRIIQSCGKVCQEHNEENCPSENEREFESLEYEEDAYYSKLTTTPSFDDIDELGDEEVDELVVHCWRDSNGEIDEIVVDDGNLSVETEFLQEELHDGRKKKKKRTIRVIFQDFSKPYLAKISNSQNYKKFLELIKAMWKYTFNFSGTMFRSAETAEFHAFLCNQRNNRNREDASLHSAGSLSPSSDTMANELQGLSLEEQEQQKAEWSAQLAKVEEEIQTLRHVLANKIKVSQDLKRKLGISVWKELTDDVNQGLKNVKESHVYQNVGETFGRLTRTISANSLYQKTESVLKSTAEKTTSILGGFGSGITMKLGQMRNSDSFRSLEERVGSACENIKTKVVPSRSGSTQSFDEALRESEAMRRASAAPSATSPTIPEDKMLS</sequence>